<gene>
    <name evidence="2" type="ORF">C6P45_004219</name>
</gene>
<keyword evidence="1" id="KW-0472">Membrane</keyword>
<comment type="caution">
    <text evidence="2">The sequence shown here is derived from an EMBL/GenBank/DDBJ whole genome shotgun (WGS) entry which is preliminary data.</text>
</comment>
<keyword evidence="3" id="KW-1185">Reference proteome</keyword>
<dbReference type="EMBL" id="PUHR01000052">
    <property type="protein sequence ID" value="KAG0669002.1"/>
    <property type="molecule type" value="Genomic_DNA"/>
</dbReference>
<dbReference type="Proteomes" id="UP000750334">
    <property type="component" value="Unassembled WGS sequence"/>
</dbReference>
<keyword evidence="1" id="KW-0812">Transmembrane</keyword>
<evidence type="ECO:0000256" key="1">
    <source>
        <dbReference type="SAM" id="Phobius"/>
    </source>
</evidence>
<evidence type="ECO:0000313" key="3">
    <source>
        <dbReference type="Proteomes" id="UP000750334"/>
    </source>
</evidence>
<sequence length="186" mass="21510">MDELFSIRDSNDFDEECQQILSDIIRTRDRSNNLKITKKRDHRIRTKMLENFVRTYINHQVGNPHNGSKDKLTKTLYALRAQEITNAMITERSLWSVLKHIKIKLVEYELIEEENKLEMLSMNKDESEKYVANTVIYFAKGIIILGICSVLSPTLCLGIVGSLLFIQVILWMLVLVGFFTVENAAV</sequence>
<dbReference type="AlphaFoldDB" id="A0A9P7BA06"/>
<dbReference type="OrthoDB" id="10376814at2759"/>
<reference evidence="2 3" key="1">
    <citation type="submission" date="2020-11" db="EMBL/GenBank/DDBJ databases">
        <title>Kefir isolates.</title>
        <authorList>
            <person name="Marcisauskas S."/>
            <person name="Kim Y."/>
            <person name="Blasche S."/>
        </authorList>
    </citation>
    <scope>NUCLEOTIDE SEQUENCE [LARGE SCALE GENOMIC DNA]</scope>
    <source>
        <strain evidence="2 3">OG2</strain>
    </source>
</reference>
<accession>A0A9P7BA06</accession>
<feature type="transmembrane region" description="Helical" evidence="1">
    <location>
        <begin position="158"/>
        <end position="181"/>
    </location>
</feature>
<protein>
    <submittedName>
        <fullName evidence="2">Uncharacterized protein</fullName>
    </submittedName>
</protein>
<organism evidence="2 3">
    <name type="scientific">Maudiozyma exigua</name>
    <name type="common">Yeast</name>
    <name type="synonym">Kazachstania exigua</name>
    <dbReference type="NCBI Taxonomy" id="34358"/>
    <lineage>
        <taxon>Eukaryota</taxon>
        <taxon>Fungi</taxon>
        <taxon>Dikarya</taxon>
        <taxon>Ascomycota</taxon>
        <taxon>Saccharomycotina</taxon>
        <taxon>Saccharomycetes</taxon>
        <taxon>Saccharomycetales</taxon>
        <taxon>Saccharomycetaceae</taxon>
        <taxon>Maudiozyma</taxon>
    </lineage>
</organism>
<evidence type="ECO:0000313" key="2">
    <source>
        <dbReference type="EMBL" id="KAG0669002.1"/>
    </source>
</evidence>
<proteinExistence type="predicted"/>
<feature type="transmembrane region" description="Helical" evidence="1">
    <location>
        <begin position="130"/>
        <end position="152"/>
    </location>
</feature>
<keyword evidence="1" id="KW-1133">Transmembrane helix</keyword>
<name>A0A9P7BA06_MAUEX</name>